<dbReference type="AlphaFoldDB" id="L5KJE6"/>
<reference evidence="4" key="1">
    <citation type="journal article" date="2013" name="Science">
        <title>Comparative analysis of bat genomes provides insight into the evolution of flight and immunity.</title>
        <authorList>
            <person name="Zhang G."/>
            <person name="Cowled C."/>
            <person name="Shi Z."/>
            <person name="Huang Z."/>
            <person name="Bishop-Lilly K.A."/>
            <person name="Fang X."/>
            <person name="Wynne J.W."/>
            <person name="Xiong Z."/>
            <person name="Baker M.L."/>
            <person name="Zhao W."/>
            <person name="Tachedjian M."/>
            <person name="Zhu Y."/>
            <person name="Zhou P."/>
            <person name="Jiang X."/>
            <person name="Ng J."/>
            <person name="Yang L."/>
            <person name="Wu L."/>
            <person name="Xiao J."/>
            <person name="Feng Y."/>
            <person name="Chen Y."/>
            <person name="Sun X."/>
            <person name="Zhang Y."/>
            <person name="Marsh G.A."/>
            <person name="Crameri G."/>
            <person name="Broder C.C."/>
            <person name="Frey K.G."/>
            <person name="Wang L.F."/>
            <person name="Wang J."/>
        </authorList>
    </citation>
    <scope>NUCLEOTIDE SEQUENCE [LARGE SCALE GENOMIC DNA]</scope>
</reference>
<evidence type="ECO:0000313" key="3">
    <source>
        <dbReference type="EMBL" id="ELK11789.1"/>
    </source>
</evidence>
<proteinExistence type="predicted"/>
<evidence type="ECO:0000259" key="2">
    <source>
        <dbReference type="Pfam" id="PF00617"/>
    </source>
</evidence>
<dbReference type="GO" id="GO:0032045">
    <property type="term" value="C:guanyl-nucleotide exchange factor complex"/>
    <property type="evidence" value="ECO:0007669"/>
    <property type="project" value="TreeGrafter"/>
</dbReference>
<evidence type="ECO:0000313" key="4">
    <source>
        <dbReference type="Proteomes" id="UP000010552"/>
    </source>
</evidence>
<accession>L5KJE6</accession>
<sequence length="325" mass="34610">MTDGPEKAVGPRGTPCPVGRRNHVPQRSRPGGRKLPFVPLASDAAAVSCPCGLPFPAPSVPHPRSGRAELQVNLLSKFLLIAKSCYEQRNFATAMQILGGLEHLAVRQSSVSPPDGPRPPRADPVLLGTGTATPGGSPVLSFQAWRTLPAKMAEVMEELKAVEVFLKSDSLCLMEGRRSRAQPTLPSARLLAMHIQQLETGGFTMTNGAHRWSKLSRPEDHAPFHAPNSPLPDSAWEDPGSPPGRPENHAPPPSAPPSLNAALLQTLGHLGDIVAILGPLRDQLLTLNQHVEQLRGSFDQTVSLAVGFILGSAAAERGILADPRE</sequence>
<dbReference type="PANTHER" id="PTHR21560:SF0">
    <property type="entry name" value="KINASE NON-CATALYTIC C-LOBE DOMAIN-CONTAINING PROTEIN 1"/>
    <property type="match status" value="1"/>
</dbReference>
<dbReference type="InterPro" id="IPR023578">
    <property type="entry name" value="Ras_GEF_dom_sf"/>
</dbReference>
<feature type="compositionally biased region" description="Pro residues" evidence="1">
    <location>
        <begin position="240"/>
        <end position="256"/>
    </location>
</feature>
<dbReference type="STRING" id="9402.L5KJE6"/>
<feature type="domain" description="Ras-GEF" evidence="2">
    <location>
        <begin position="68"/>
        <end position="109"/>
    </location>
</feature>
<dbReference type="GO" id="GO:0048814">
    <property type="term" value="P:regulation of dendrite morphogenesis"/>
    <property type="evidence" value="ECO:0007669"/>
    <property type="project" value="TreeGrafter"/>
</dbReference>
<organism evidence="3 4">
    <name type="scientific">Pteropus alecto</name>
    <name type="common">Black flying fox</name>
    <dbReference type="NCBI Taxonomy" id="9402"/>
    <lineage>
        <taxon>Eukaryota</taxon>
        <taxon>Metazoa</taxon>
        <taxon>Chordata</taxon>
        <taxon>Craniata</taxon>
        <taxon>Vertebrata</taxon>
        <taxon>Euteleostomi</taxon>
        <taxon>Mammalia</taxon>
        <taxon>Eutheria</taxon>
        <taxon>Laurasiatheria</taxon>
        <taxon>Chiroptera</taxon>
        <taxon>Yinpterochiroptera</taxon>
        <taxon>Pteropodoidea</taxon>
        <taxon>Pteropodidae</taxon>
        <taxon>Pteropodinae</taxon>
        <taxon>Pteropus</taxon>
    </lineage>
</organism>
<dbReference type="InterPro" id="IPR001895">
    <property type="entry name" value="RASGEF_cat_dom"/>
</dbReference>
<dbReference type="GO" id="GO:0043025">
    <property type="term" value="C:neuronal cell body"/>
    <property type="evidence" value="ECO:0007669"/>
    <property type="project" value="TreeGrafter"/>
</dbReference>
<name>L5KJE6_PTEAL</name>
<feature type="compositionally biased region" description="Basic residues" evidence="1">
    <location>
        <begin position="20"/>
        <end position="32"/>
    </location>
</feature>
<dbReference type="InterPro" id="IPR029899">
    <property type="entry name" value="KNDC1"/>
</dbReference>
<protein>
    <submittedName>
        <fullName evidence="3">Protein very KIND</fullName>
    </submittedName>
</protein>
<feature type="region of interest" description="Disordered" evidence="1">
    <location>
        <begin position="1"/>
        <end position="34"/>
    </location>
</feature>
<dbReference type="GO" id="GO:0005085">
    <property type="term" value="F:guanyl-nucleotide exchange factor activity"/>
    <property type="evidence" value="ECO:0007669"/>
    <property type="project" value="InterPro"/>
</dbReference>
<dbReference type="Pfam" id="PF00617">
    <property type="entry name" value="RasGEF"/>
    <property type="match status" value="1"/>
</dbReference>
<dbReference type="SUPFAM" id="SSF48366">
    <property type="entry name" value="Ras GEF"/>
    <property type="match status" value="1"/>
</dbReference>
<dbReference type="Proteomes" id="UP000010552">
    <property type="component" value="Unassembled WGS sequence"/>
</dbReference>
<dbReference type="InterPro" id="IPR036964">
    <property type="entry name" value="RASGEF_cat_dom_sf"/>
</dbReference>
<keyword evidence="4" id="KW-1185">Reference proteome</keyword>
<dbReference type="GO" id="GO:0007264">
    <property type="term" value="P:small GTPase-mediated signal transduction"/>
    <property type="evidence" value="ECO:0007669"/>
    <property type="project" value="InterPro"/>
</dbReference>
<dbReference type="Gene3D" id="1.10.840.10">
    <property type="entry name" value="Ras guanine-nucleotide exchange factors catalytic domain"/>
    <property type="match status" value="1"/>
</dbReference>
<dbReference type="PANTHER" id="PTHR21560">
    <property type="entry name" value="VERY KIND PROTEIN"/>
    <property type="match status" value="1"/>
</dbReference>
<gene>
    <name evidence="3" type="ORF">PAL_GLEAN10008895</name>
</gene>
<evidence type="ECO:0000256" key="1">
    <source>
        <dbReference type="SAM" id="MobiDB-lite"/>
    </source>
</evidence>
<dbReference type="GO" id="GO:0030425">
    <property type="term" value="C:dendrite"/>
    <property type="evidence" value="ECO:0007669"/>
    <property type="project" value="TreeGrafter"/>
</dbReference>
<feature type="region of interest" description="Disordered" evidence="1">
    <location>
        <begin position="218"/>
        <end position="258"/>
    </location>
</feature>
<dbReference type="InParanoid" id="L5KJE6"/>
<dbReference type="EMBL" id="KB030668">
    <property type="protein sequence ID" value="ELK11789.1"/>
    <property type="molecule type" value="Genomic_DNA"/>
</dbReference>